<dbReference type="RefSeq" id="WP_242936977.1">
    <property type="nucleotide sequence ID" value="NZ_CP094326.1"/>
</dbReference>
<dbReference type="InterPro" id="IPR017937">
    <property type="entry name" value="Thioredoxin_CS"/>
</dbReference>
<evidence type="ECO:0000256" key="4">
    <source>
        <dbReference type="ARBA" id="ARBA00023284"/>
    </source>
</evidence>
<dbReference type="InterPro" id="IPR013766">
    <property type="entry name" value="Thioredoxin_domain"/>
</dbReference>
<evidence type="ECO:0000313" key="6">
    <source>
        <dbReference type="EMBL" id="UNY98571.1"/>
    </source>
</evidence>
<keyword evidence="3" id="KW-1015">Disulfide bond</keyword>
<dbReference type="EMBL" id="CP094326">
    <property type="protein sequence ID" value="UNY98571.1"/>
    <property type="molecule type" value="Genomic_DNA"/>
</dbReference>
<organism evidence="6 7">
    <name type="scientific">Zhouia spongiae</name>
    <dbReference type="NCBI Taxonomy" id="2202721"/>
    <lineage>
        <taxon>Bacteria</taxon>
        <taxon>Pseudomonadati</taxon>
        <taxon>Bacteroidota</taxon>
        <taxon>Flavobacteriia</taxon>
        <taxon>Flavobacteriales</taxon>
        <taxon>Flavobacteriaceae</taxon>
        <taxon>Zhouia</taxon>
    </lineage>
</organism>
<keyword evidence="2" id="KW-0201">Cytochrome c-type biogenesis</keyword>
<name>A0ABY3YM59_9FLAO</name>
<accession>A0ABY3YM59</accession>
<dbReference type="PANTHER" id="PTHR42852:SF6">
    <property type="entry name" value="THIOL:DISULFIDE INTERCHANGE PROTEIN DSBE"/>
    <property type="match status" value="1"/>
</dbReference>
<dbReference type="PANTHER" id="PTHR42852">
    <property type="entry name" value="THIOL:DISULFIDE INTERCHANGE PROTEIN DSBE"/>
    <property type="match status" value="1"/>
</dbReference>
<dbReference type="InterPro" id="IPR036249">
    <property type="entry name" value="Thioredoxin-like_sf"/>
</dbReference>
<evidence type="ECO:0000256" key="3">
    <source>
        <dbReference type="ARBA" id="ARBA00023157"/>
    </source>
</evidence>
<proteinExistence type="predicted"/>
<dbReference type="Pfam" id="PF00578">
    <property type="entry name" value="AhpC-TSA"/>
    <property type="match status" value="1"/>
</dbReference>
<keyword evidence="4" id="KW-0676">Redox-active center</keyword>
<dbReference type="InterPro" id="IPR025380">
    <property type="entry name" value="DUF4369"/>
</dbReference>
<feature type="domain" description="Thioredoxin" evidence="5">
    <location>
        <begin position="237"/>
        <end position="384"/>
    </location>
</feature>
<dbReference type="SUPFAM" id="SSF52833">
    <property type="entry name" value="Thioredoxin-like"/>
    <property type="match status" value="1"/>
</dbReference>
<dbReference type="Proteomes" id="UP000829476">
    <property type="component" value="Chromosome"/>
</dbReference>
<sequence>MRTKYNFLWVLTLAVTVIVGCKKTGKEKAHDGYYIYGTVEGLDEGTVTSHQDTAKVTDGHFVLKGKVDGAEQRIFTINGTYMFGLLLGNETFEIDINPAQADERNFIAEIGIRGSVINDEEKKVSGHIASLPESKKLQELFQKGKTMEKGTEEYNKNYEEVSEAREAARKVRTAYIKNYALNNPGSVIAARYMNMQANEVDQTYGEFKQIVEGFSDEVKRSVFYRSLKDELDALQRTAIGEVAPDFTLKTDKGEDFTLSSLRGEKIVLVDFWASWCVPCRKSYPHLKEVYDKYKNSGFEIVGVTNDSNHDSWKKAIKEDGLQWIQVADVFPPRDAGPPYTAKVITEYAAPYLPSTYLLDKEGRILAKYVHGDELDKKLEEVFGY</sequence>
<evidence type="ECO:0000256" key="2">
    <source>
        <dbReference type="ARBA" id="ARBA00022748"/>
    </source>
</evidence>
<dbReference type="CDD" id="cd02966">
    <property type="entry name" value="TlpA_like_family"/>
    <property type="match status" value="1"/>
</dbReference>
<dbReference type="InterPro" id="IPR050553">
    <property type="entry name" value="Thioredoxin_ResA/DsbE_sf"/>
</dbReference>
<evidence type="ECO:0000256" key="1">
    <source>
        <dbReference type="ARBA" id="ARBA00004196"/>
    </source>
</evidence>
<keyword evidence="7" id="KW-1185">Reference proteome</keyword>
<protein>
    <submittedName>
        <fullName evidence="6">Redoxin domain-containing protein</fullName>
    </submittedName>
</protein>
<evidence type="ECO:0000313" key="7">
    <source>
        <dbReference type="Proteomes" id="UP000829476"/>
    </source>
</evidence>
<evidence type="ECO:0000259" key="5">
    <source>
        <dbReference type="PROSITE" id="PS51352"/>
    </source>
</evidence>
<dbReference type="PROSITE" id="PS51352">
    <property type="entry name" value="THIOREDOXIN_2"/>
    <property type="match status" value="1"/>
</dbReference>
<dbReference type="PROSITE" id="PS00194">
    <property type="entry name" value="THIOREDOXIN_1"/>
    <property type="match status" value="1"/>
</dbReference>
<dbReference type="PROSITE" id="PS51257">
    <property type="entry name" value="PROKAR_LIPOPROTEIN"/>
    <property type="match status" value="1"/>
</dbReference>
<gene>
    <name evidence="6" type="ORF">MQE36_16010</name>
</gene>
<dbReference type="InterPro" id="IPR000866">
    <property type="entry name" value="AhpC/TSA"/>
</dbReference>
<dbReference type="Pfam" id="PF14289">
    <property type="entry name" value="DUF4369"/>
    <property type="match status" value="1"/>
</dbReference>
<dbReference type="Gene3D" id="3.40.30.10">
    <property type="entry name" value="Glutaredoxin"/>
    <property type="match status" value="1"/>
</dbReference>
<comment type="subcellular location">
    <subcellularLocation>
        <location evidence="1">Cell envelope</location>
    </subcellularLocation>
</comment>
<reference evidence="6 7" key="1">
    <citation type="journal article" date="2018" name="Int. J. Syst. Evol. Microbiol.">
        <title>Zhouia spongiae sp. nov., isolated from a marine sponge.</title>
        <authorList>
            <person name="Zhuang L."/>
            <person name="Lin B."/>
            <person name="Qin F."/>
            <person name="Luo L."/>
        </authorList>
    </citation>
    <scope>NUCLEOTIDE SEQUENCE [LARGE SCALE GENOMIC DNA]</scope>
    <source>
        <strain evidence="6 7">HN-Y44</strain>
    </source>
</reference>